<organism evidence="1 2">
    <name type="scientific">Arachis hypogaea</name>
    <name type="common">Peanut</name>
    <dbReference type="NCBI Taxonomy" id="3818"/>
    <lineage>
        <taxon>Eukaryota</taxon>
        <taxon>Viridiplantae</taxon>
        <taxon>Streptophyta</taxon>
        <taxon>Embryophyta</taxon>
        <taxon>Tracheophyta</taxon>
        <taxon>Spermatophyta</taxon>
        <taxon>Magnoliopsida</taxon>
        <taxon>eudicotyledons</taxon>
        <taxon>Gunneridae</taxon>
        <taxon>Pentapetalae</taxon>
        <taxon>rosids</taxon>
        <taxon>fabids</taxon>
        <taxon>Fabales</taxon>
        <taxon>Fabaceae</taxon>
        <taxon>Papilionoideae</taxon>
        <taxon>50 kb inversion clade</taxon>
        <taxon>dalbergioids sensu lato</taxon>
        <taxon>Dalbergieae</taxon>
        <taxon>Pterocarpus clade</taxon>
        <taxon>Arachis</taxon>
    </lineage>
</organism>
<dbReference type="Proteomes" id="UP000289738">
    <property type="component" value="Chromosome A05"/>
</dbReference>
<sequence>MEFSSKEAIVISIRNYTLFKWVDYKVYESKPLTFYTKCLQYGSGTISQDHSKLDSDTIADVIRPLVEVGPSLKFNYTINYRKVWLANQKSIAKFYSWKVLRVFACMVYDNVCSKTQVQWFRGSCQNNALSILELPSMHQSFPKYI</sequence>
<comment type="caution">
    <text evidence="1">The sequence shown here is derived from an EMBL/GenBank/DDBJ whole genome shotgun (WGS) entry which is preliminary data.</text>
</comment>
<name>A0A445D0R8_ARAHY</name>
<dbReference type="EMBL" id="SDMP01000005">
    <property type="protein sequence ID" value="RYR56751.1"/>
    <property type="molecule type" value="Genomic_DNA"/>
</dbReference>
<evidence type="ECO:0000313" key="2">
    <source>
        <dbReference type="Proteomes" id="UP000289738"/>
    </source>
</evidence>
<gene>
    <name evidence="1" type="ORF">Ahy_A05g022442</name>
</gene>
<proteinExistence type="predicted"/>
<evidence type="ECO:0000313" key="1">
    <source>
        <dbReference type="EMBL" id="RYR56751.1"/>
    </source>
</evidence>
<accession>A0A445D0R8</accession>
<protein>
    <submittedName>
        <fullName evidence="1">Uncharacterized protein</fullName>
    </submittedName>
</protein>
<keyword evidence="2" id="KW-1185">Reference proteome</keyword>
<dbReference type="AlphaFoldDB" id="A0A445D0R8"/>
<reference evidence="1 2" key="1">
    <citation type="submission" date="2019-01" db="EMBL/GenBank/DDBJ databases">
        <title>Sequencing of cultivated peanut Arachis hypogaea provides insights into genome evolution and oil improvement.</title>
        <authorList>
            <person name="Chen X."/>
        </authorList>
    </citation>
    <scope>NUCLEOTIDE SEQUENCE [LARGE SCALE GENOMIC DNA]</scope>
    <source>
        <strain evidence="2">cv. Fuhuasheng</strain>
        <tissue evidence="1">Leaves</tissue>
    </source>
</reference>